<evidence type="ECO:0000313" key="2">
    <source>
        <dbReference type="Proteomes" id="UP000594014"/>
    </source>
</evidence>
<sequence length="152" mass="17565">MDKRKLFFSMITFAIIIGVSFLYINASQLTSIDYNSMVQVINSIENDRAKEVVLDLYYAPVYSTSTTSEVKDGDQPETEKEQEDANDNEEFKEEIKKLSVVSGAELEGEVKKIVEKIVSENIKRDNISWNPEFVDKYIKKYCPEYLPLIEEK</sequence>
<evidence type="ECO:0000313" key="1">
    <source>
        <dbReference type="EMBL" id="QOX61867.1"/>
    </source>
</evidence>
<dbReference type="Proteomes" id="UP000594014">
    <property type="component" value="Chromosome"/>
</dbReference>
<name>A0ACD1A643_9FIRM</name>
<keyword evidence="2" id="KW-1185">Reference proteome</keyword>
<gene>
    <name evidence="1" type="ORF">FRZ06_00080</name>
</gene>
<organism evidence="1 2">
    <name type="scientific">Anoxybacterium hadale</name>
    <dbReference type="NCBI Taxonomy" id="3408580"/>
    <lineage>
        <taxon>Bacteria</taxon>
        <taxon>Bacillati</taxon>
        <taxon>Bacillota</taxon>
        <taxon>Clostridia</taxon>
        <taxon>Peptostreptococcales</taxon>
        <taxon>Anaerovoracaceae</taxon>
        <taxon>Anoxybacterium</taxon>
    </lineage>
</organism>
<reference evidence="1" key="1">
    <citation type="submission" date="2019-08" db="EMBL/GenBank/DDBJ databases">
        <title>Genome sequence of Clostridiales bacterium MT110.</title>
        <authorList>
            <person name="Cao J."/>
        </authorList>
    </citation>
    <scope>NUCLEOTIDE SEQUENCE</scope>
    <source>
        <strain evidence="1">MT110</strain>
    </source>
</reference>
<dbReference type="EMBL" id="CP042469">
    <property type="protein sequence ID" value="QOX61867.1"/>
    <property type="molecule type" value="Genomic_DNA"/>
</dbReference>
<proteinExistence type="predicted"/>
<protein>
    <submittedName>
        <fullName evidence="1">Uncharacterized protein</fullName>
    </submittedName>
</protein>
<accession>A0ACD1A643</accession>